<organism evidence="1">
    <name type="scientific">Streptomyces haneummycinicus</name>
    <dbReference type="NCBI Taxonomy" id="3074435"/>
    <lineage>
        <taxon>Bacteria</taxon>
        <taxon>Bacillati</taxon>
        <taxon>Actinomycetota</taxon>
        <taxon>Actinomycetes</taxon>
        <taxon>Kitasatosporales</taxon>
        <taxon>Streptomycetaceae</taxon>
        <taxon>Streptomyces</taxon>
    </lineage>
</organism>
<evidence type="ECO:0000313" key="1">
    <source>
        <dbReference type="EMBL" id="BFO16156.1"/>
    </source>
</evidence>
<proteinExistence type="predicted"/>
<dbReference type="EMBL" id="AP035768">
    <property type="protein sequence ID" value="BFO16156.1"/>
    <property type="molecule type" value="Genomic_DNA"/>
</dbReference>
<dbReference type="AlphaFoldDB" id="A0AAT9HFT4"/>
<sequence length="141" mass="13786">MGVVDEDVGLVGGGHGDDGEVAGGRVADDALGAVGAEADGLSVFEADDGFFGLLAVLEDVEGAVVEDVAVLVDLDECGAGVVGGLAQDLGEVFAVGVDGAGDEGRFRADGEGDGVEGASREPIGVDLVILPTSEVGSTGLW</sequence>
<name>A0AAT9HFT4_9ACTN</name>
<reference evidence="1" key="2">
    <citation type="submission" date="2024-07" db="EMBL/GenBank/DDBJ databases">
        <title>Streptomyces haneummycinica sp. nov., a new antibiotic-producing actinobacterium isolated from marine sediment.</title>
        <authorList>
            <person name="Uemura M."/>
            <person name="Hamada M."/>
            <person name="Hirano S."/>
            <person name="Kobayashi K."/>
            <person name="Ohshiro T."/>
            <person name="Kobayashi T."/>
            <person name="Terahara T."/>
        </authorList>
    </citation>
    <scope>NUCLEOTIDE SEQUENCE</scope>
    <source>
        <strain evidence="1">KM77-8</strain>
    </source>
</reference>
<protein>
    <submittedName>
        <fullName evidence="1">Uncharacterized protein</fullName>
    </submittedName>
</protein>
<gene>
    <name evidence="1" type="ORF">SHKM778_25440</name>
</gene>
<accession>A0AAT9HFT4</accession>
<reference evidence="1" key="1">
    <citation type="submission" date="2024-06" db="EMBL/GenBank/DDBJ databases">
        <authorList>
            <consortium name="consrtm"/>
            <person name="Uemura M."/>
            <person name="Terahara T."/>
        </authorList>
    </citation>
    <scope>NUCLEOTIDE SEQUENCE</scope>
    <source>
        <strain evidence="1">KM77-8</strain>
    </source>
</reference>